<evidence type="ECO:0000256" key="4">
    <source>
        <dbReference type="ARBA" id="ARBA00023015"/>
    </source>
</evidence>
<dbReference type="CDD" id="cd12148">
    <property type="entry name" value="fungal_TF_MHR"/>
    <property type="match status" value="1"/>
</dbReference>
<sequence>MRISSEKLMLSNSHMPSCMIMTKDVVPMENLKNYVFIDERHRHKRMKLLRACERCRRRKIKCDAATTNTWPCSACKRLKICCIPPTLRYDQDSLVTTGHRDPELERKTCYGEDVSEGCQTQLACFRQFREKNTYVSPEYNDHYDQFSSEYYQEPYLDYNQSIYLNGNLQYYPQQQFYCSPLPLTHPVSRQVSTDILEKPDCKTSDLSDLLGELMIGENGTAPYLSKKVQNRTSLEEPAFGDVEEYSDILPPSIYGPDLQVRIPPELMPDDETCQHYFRIYFENIHQYVPVLNKYLFYQQWLTDRESISPLILEVIFALACQLSGKTSRSNQWLALFSKHSNSFLDRPRLSTLQASLICLKGREATPKRGYYYRSWMTIVHCIEMARDLGLDEHFANHKAGKSCGSEHNLCVLKSRIWQTVFVCEMMIGTPQGRTVLSVDIESVDFDIPNVIIEDDETEPYISRNFAYIAIICRNIRILNYVCSRIKTNGPKWWLNPEFTLLGPLFKSWMKDLPNELQVTYPSDGSPPWLRSHFVGNLHSYYHLSILMLHRHPLKHMDPKKIDDTWRYHMSVCLHSAKCLCRLQEAILQSFGSDGILCMQRGLNFAIYCNLTCTALHLLALMSSDIQLKADARENFPRHMRILERWSGFWQMSDIKMQIASLQEVFVANSNDSHTIEILSQDVLPPPETCAQPQRDLEYFQTSNLIAPIEEMNPTTILSENQPMIWPLQMGVTDSLPDFSYLKQTIPESEVSSDSQSVDKISSSECLASISYDFK</sequence>
<dbReference type="Pfam" id="PF00172">
    <property type="entry name" value="Zn_clus"/>
    <property type="match status" value="1"/>
</dbReference>
<dbReference type="STRING" id="52586.A0A0B1NX72"/>
<dbReference type="OMA" id="PSHFIGN"/>
<dbReference type="CDD" id="cd00067">
    <property type="entry name" value="GAL4"/>
    <property type="match status" value="1"/>
</dbReference>
<dbReference type="Pfam" id="PF04082">
    <property type="entry name" value="Fungal_trans"/>
    <property type="match status" value="1"/>
</dbReference>
<dbReference type="SMART" id="SM00066">
    <property type="entry name" value="GAL4"/>
    <property type="match status" value="1"/>
</dbReference>
<proteinExistence type="predicted"/>
<dbReference type="InterPro" id="IPR051615">
    <property type="entry name" value="Transcr_Regulatory_Elem"/>
</dbReference>
<organism evidence="9 10">
    <name type="scientific">Uncinula necator</name>
    <name type="common">Grape powdery mildew</name>
    <dbReference type="NCBI Taxonomy" id="52586"/>
    <lineage>
        <taxon>Eukaryota</taxon>
        <taxon>Fungi</taxon>
        <taxon>Dikarya</taxon>
        <taxon>Ascomycota</taxon>
        <taxon>Pezizomycotina</taxon>
        <taxon>Leotiomycetes</taxon>
        <taxon>Erysiphales</taxon>
        <taxon>Erysiphaceae</taxon>
        <taxon>Erysiphe</taxon>
    </lineage>
</organism>
<keyword evidence="4" id="KW-0805">Transcription regulation</keyword>
<evidence type="ECO:0000256" key="3">
    <source>
        <dbReference type="ARBA" id="ARBA00022833"/>
    </source>
</evidence>
<dbReference type="GO" id="GO:0003677">
    <property type="term" value="F:DNA binding"/>
    <property type="evidence" value="ECO:0007669"/>
    <property type="project" value="UniProtKB-KW"/>
</dbReference>
<feature type="domain" description="Zn(2)-C6 fungal-type" evidence="8">
    <location>
        <begin position="51"/>
        <end position="82"/>
    </location>
</feature>
<dbReference type="InterPro" id="IPR007219">
    <property type="entry name" value="XnlR_reg_dom"/>
</dbReference>
<keyword evidence="2" id="KW-0479">Metal-binding</keyword>
<dbReference type="AlphaFoldDB" id="A0A0B1NX72"/>
<dbReference type="InterPro" id="IPR036864">
    <property type="entry name" value="Zn2-C6_fun-type_DNA-bd_sf"/>
</dbReference>
<comment type="subcellular location">
    <subcellularLocation>
        <location evidence="1">Nucleus</location>
    </subcellularLocation>
</comment>
<evidence type="ECO:0000256" key="5">
    <source>
        <dbReference type="ARBA" id="ARBA00023125"/>
    </source>
</evidence>
<dbReference type="Gene3D" id="4.10.240.10">
    <property type="entry name" value="Zn(2)-C6 fungal-type DNA-binding domain"/>
    <property type="match status" value="1"/>
</dbReference>
<gene>
    <name evidence="9" type="ORF">EV44_g4546</name>
</gene>
<comment type="caution">
    <text evidence="9">The sequence shown here is derived from an EMBL/GenBank/DDBJ whole genome shotgun (WGS) entry which is preliminary data.</text>
</comment>
<dbReference type="Proteomes" id="UP000030854">
    <property type="component" value="Unassembled WGS sequence"/>
</dbReference>
<dbReference type="PANTHER" id="PTHR31313:SF79">
    <property type="entry name" value="C6 FINGER DOMAIN-CONTAINING PROTEIN"/>
    <property type="match status" value="1"/>
</dbReference>
<dbReference type="GO" id="GO:0008270">
    <property type="term" value="F:zinc ion binding"/>
    <property type="evidence" value="ECO:0007669"/>
    <property type="project" value="InterPro"/>
</dbReference>
<evidence type="ECO:0000313" key="10">
    <source>
        <dbReference type="Proteomes" id="UP000030854"/>
    </source>
</evidence>
<dbReference type="GO" id="GO:0000981">
    <property type="term" value="F:DNA-binding transcription factor activity, RNA polymerase II-specific"/>
    <property type="evidence" value="ECO:0007669"/>
    <property type="project" value="InterPro"/>
</dbReference>
<dbReference type="HOGENOM" id="CLU_009617_1_0_1"/>
<evidence type="ECO:0000256" key="1">
    <source>
        <dbReference type="ARBA" id="ARBA00004123"/>
    </source>
</evidence>
<protein>
    <submittedName>
        <fullName evidence="9">Putative transcription factor cys6</fullName>
    </submittedName>
</protein>
<dbReference type="PROSITE" id="PS50048">
    <property type="entry name" value="ZN2_CY6_FUNGAL_2"/>
    <property type="match status" value="1"/>
</dbReference>
<keyword evidence="3" id="KW-0862">Zinc</keyword>
<keyword evidence="6" id="KW-0804">Transcription</keyword>
<dbReference type="PROSITE" id="PS00463">
    <property type="entry name" value="ZN2_CY6_FUNGAL_1"/>
    <property type="match status" value="1"/>
</dbReference>
<dbReference type="PANTHER" id="PTHR31313">
    <property type="entry name" value="TY1 ENHANCER ACTIVATOR"/>
    <property type="match status" value="1"/>
</dbReference>
<evidence type="ECO:0000256" key="6">
    <source>
        <dbReference type="ARBA" id="ARBA00023163"/>
    </source>
</evidence>
<evidence type="ECO:0000256" key="2">
    <source>
        <dbReference type="ARBA" id="ARBA00022723"/>
    </source>
</evidence>
<dbReference type="InterPro" id="IPR001138">
    <property type="entry name" value="Zn2Cys6_DnaBD"/>
</dbReference>
<evidence type="ECO:0000256" key="7">
    <source>
        <dbReference type="ARBA" id="ARBA00023242"/>
    </source>
</evidence>
<dbReference type="GO" id="GO:0006351">
    <property type="term" value="P:DNA-templated transcription"/>
    <property type="evidence" value="ECO:0007669"/>
    <property type="project" value="InterPro"/>
</dbReference>
<evidence type="ECO:0000313" key="9">
    <source>
        <dbReference type="EMBL" id="KHJ30578.1"/>
    </source>
</evidence>
<dbReference type="GO" id="GO:0005634">
    <property type="term" value="C:nucleus"/>
    <property type="evidence" value="ECO:0007669"/>
    <property type="project" value="UniProtKB-SubCell"/>
</dbReference>
<accession>A0A0B1NX72</accession>
<dbReference type="SMART" id="SM00906">
    <property type="entry name" value="Fungal_trans"/>
    <property type="match status" value="1"/>
</dbReference>
<evidence type="ECO:0000259" key="8">
    <source>
        <dbReference type="PROSITE" id="PS50048"/>
    </source>
</evidence>
<keyword evidence="7" id="KW-0539">Nucleus</keyword>
<dbReference type="SUPFAM" id="SSF57701">
    <property type="entry name" value="Zn2/Cys6 DNA-binding domain"/>
    <property type="match status" value="1"/>
</dbReference>
<keyword evidence="5" id="KW-0238">DNA-binding</keyword>
<name>A0A0B1NX72_UNCNE</name>
<dbReference type="EMBL" id="JNVN01003943">
    <property type="protein sequence ID" value="KHJ30578.1"/>
    <property type="molecule type" value="Genomic_DNA"/>
</dbReference>
<reference evidence="9 10" key="1">
    <citation type="journal article" date="2014" name="BMC Genomics">
        <title>Adaptive genomic structural variation in the grape powdery mildew pathogen, Erysiphe necator.</title>
        <authorList>
            <person name="Jones L."/>
            <person name="Riaz S."/>
            <person name="Morales-Cruz A."/>
            <person name="Amrine K.C."/>
            <person name="McGuire B."/>
            <person name="Gubler W.D."/>
            <person name="Walker M.A."/>
            <person name="Cantu D."/>
        </authorList>
    </citation>
    <scope>NUCLEOTIDE SEQUENCE [LARGE SCALE GENOMIC DNA]</scope>
    <source>
        <strain evidence="10">c</strain>
    </source>
</reference>
<keyword evidence="10" id="KW-1185">Reference proteome</keyword>